<dbReference type="EMBL" id="CAXIEN010000445">
    <property type="protein sequence ID" value="CAL1297909.1"/>
    <property type="molecule type" value="Genomic_DNA"/>
</dbReference>
<comment type="caution">
    <text evidence="1">The sequence shown here is derived from an EMBL/GenBank/DDBJ whole genome shotgun (WGS) entry which is preliminary data.</text>
</comment>
<evidence type="ECO:0000313" key="2">
    <source>
        <dbReference type="Proteomes" id="UP001497382"/>
    </source>
</evidence>
<name>A0AAV2BPW4_9ARAC</name>
<dbReference type="SUPFAM" id="SSF49599">
    <property type="entry name" value="TRAF domain-like"/>
    <property type="match status" value="1"/>
</dbReference>
<reference evidence="1 2" key="1">
    <citation type="submission" date="2024-04" db="EMBL/GenBank/DDBJ databases">
        <authorList>
            <person name="Rising A."/>
            <person name="Reimegard J."/>
            <person name="Sonavane S."/>
            <person name="Akerstrom W."/>
            <person name="Nylinder S."/>
            <person name="Hedman E."/>
            <person name="Kallberg Y."/>
        </authorList>
    </citation>
    <scope>NUCLEOTIDE SEQUENCE [LARGE SCALE GENOMIC DNA]</scope>
</reference>
<organism evidence="1 2">
    <name type="scientific">Larinioides sclopetarius</name>
    <dbReference type="NCBI Taxonomy" id="280406"/>
    <lineage>
        <taxon>Eukaryota</taxon>
        <taxon>Metazoa</taxon>
        <taxon>Ecdysozoa</taxon>
        <taxon>Arthropoda</taxon>
        <taxon>Chelicerata</taxon>
        <taxon>Arachnida</taxon>
        <taxon>Araneae</taxon>
        <taxon>Araneomorphae</taxon>
        <taxon>Entelegynae</taxon>
        <taxon>Araneoidea</taxon>
        <taxon>Araneidae</taxon>
        <taxon>Larinioides</taxon>
    </lineage>
</organism>
<dbReference type="AlphaFoldDB" id="A0AAV2BPW4"/>
<sequence>MALILYLKRNSESEDVLVGLLLEKCKDYTYSCELSILDVNGKVIVSKEERGLTSYGWALFRFDPLISKNKLIANKNLFLPNDTLVLRGSFEVCAGAISNELEYFTPNISSVVEKEGEVIDFHVAEAEADDSLEFEEYFVYEINQND</sequence>
<keyword evidence="2" id="KW-1185">Reference proteome</keyword>
<gene>
    <name evidence="1" type="ORF">LARSCL_LOCUS20582</name>
</gene>
<protein>
    <submittedName>
        <fullName evidence="1">Uncharacterized protein</fullName>
    </submittedName>
</protein>
<evidence type="ECO:0000313" key="1">
    <source>
        <dbReference type="EMBL" id="CAL1297909.1"/>
    </source>
</evidence>
<accession>A0AAV2BPW4</accession>
<dbReference type="Proteomes" id="UP001497382">
    <property type="component" value="Unassembled WGS sequence"/>
</dbReference>
<proteinExistence type="predicted"/>